<evidence type="ECO:0000256" key="1">
    <source>
        <dbReference type="ARBA" id="ARBA00011051"/>
    </source>
</evidence>
<dbReference type="InterPro" id="IPR000335">
    <property type="entry name" value="Bleomycin-R"/>
</dbReference>
<dbReference type="InterPro" id="IPR037523">
    <property type="entry name" value="VOC_core"/>
</dbReference>
<dbReference type="PROSITE" id="PS51819">
    <property type="entry name" value="VOC"/>
    <property type="match status" value="1"/>
</dbReference>
<dbReference type="Gene3D" id="3.10.180.10">
    <property type="entry name" value="2,3-Dihydroxybiphenyl 1,2-Dioxygenase, domain 1"/>
    <property type="match status" value="1"/>
</dbReference>
<evidence type="ECO:0000313" key="6">
    <source>
        <dbReference type="Proteomes" id="UP000314011"/>
    </source>
</evidence>
<proteinExistence type="inferred from homology"/>
<gene>
    <name evidence="5" type="ORF">FHY64_09230</name>
</gene>
<sequence>MPEFGVFDLARSLDFYISTLGFSVLYEREGFACVDLNGARLMLEEIGPTSWMVAPAEPPLGRGMHLQIMVQDVDTLAARVPSHFIGVEDVWYRAGPLFLGQRQFVVTDPDGYLLRFAQSLGSSTQPPDGTRIAA</sequence>
<accession>A0A5C5GIM1</accession>
<protein>
    <recommendedName>
        <fullName evidence="2">Bleomycin resistance protein</fullName>
    </recommendedName>
</protein>
<dbReference type="EMBL" id="VFFF01000001">
    <property type="protein sequence ID" value="TNY34360.1"/>
    <property type="molecule type" value="Genomic_DNA"/>
</dbReference>
<evidence type="ECO:0000256" key="3">
    <source>
        <dbReference type="ARBA" id="ARBA00023251"/>
    </source>
</evidence>
<dbReference type="GO" id="GO:0046677">
    <property type="term" value="P:response to antibiotic"/>
    <property type="evidence" value="ECO:0007669"/>
    <property type="project" value="UniProtKB-KW"/>
</dbReference>
<dbReference type="AlphaFoldDB" id="A0A5C5GIM1"/>
<dbReference type="CDD" id="cd08349">
    <property type="entry name" value="BLMA_like"/>
    <property type="match status" value="1"/>
</dbReference>
<keyword evidence="6" id="KW-1185">Reference proteome</keyword>
<organism evidence="5 6">
    <name type="scientific">Pelagovum pacificum</name>
    <dbReference type="NCBI Taxonomy" id="2588711"/>
    <lineage>
        <taxon>Bacteria</taxon>
        <taxon>Pseudomonadati</taxon>
        <taxon>Pseudomonadota</taxon>
        <taxon>Alphaproteobacteria</taxon>
        <taxon>Rhodobacterales</taxon>
        <taxon>Paracoccaceae</taxon>
        <taxon>Pelagovum</taxon>
    </lineage>
</organism>
<name>A0A5C5GIM1_9RHOB</name>
<dbReference type="InterPro" id="IPR004360">
    <property type="entry name" value="Glyas_Fos-R_dOase_dom"/>
</dbReference>
<reference evidence="5 6" key="1">
    <citation type="submission" date="2019-06" db="EMBL/GenBank/DDBJ databases">
        <title>Genome of new Rhodobacteraceae sp. SM1903.</title>
        <authorList>
            <person name="Ren X."/>
        </authorList>
    </citation>
    <scope>NUCLEOTIDE SEQUENCE [LARGE SCALE GENOMIC DNA]</scope>
    <source>
        <strain evidence="5 6">SM1903</strain>
    </source>
</reference>
<keyword evidence="3" id="KW-0046">Antibiotic resistance</keyword>
<evidence type="ECO:0000313" key="5">
    <source>
        <dbReference type="EMBL" id="TNY34360.1"/>
    </source>
</evidence>
<dbReference type="Proteomes" id="UP000314011">
    <property type="component" value="Unassembled WGS sequence"/>
</dbReference>
<dbReference type="SUPFAM" id="SSF54593">
    <property type="entry name" value="Glyoxalase/Bleomycin resistance protein/Dihydroxybiphenyl dioxygenase"/>
    <property type="match status" value="1"/>
</dbReference>
<dbReference type="Pfam" id="PF00903">
    <property type="entry name" value="Glyoxalase"/>
    <property type="match status" value="1"/>
</dbReference>
<evidence type="ECO:0000256" key="2">
    <source>
        <dbReference type="ARBA" id="ARBA00021572"/>
    </source>
</evidence>
<dbReference type="OrthoDB" id="284897at2"/>
<evidence type="ECO:0000259" key="4">
    <source>
        <dbReference type="PROSITE" id="PS51819"/>
    </source>
</evidence>
<dbReference type="InterPro" id="IPR029068">
    <property type="entry name" value="Glyas_Bleomycin-R_OHBP_Dase"/>
</dbReference>
<comment type="caution">
    <text evidence="5">The sequence shown here is derived from an EMBL/GenBank/DDBJ whole genome shotgun (WGS) entry which is preliminary data.</text>
</comment>
<comment type="similarity">
    <text evidence="1">Belongs to the bleomycin resistance protein family.</text>
</comment>
<feature type="domain" description="VOC" evidence="4">
    <location>
        <begin position="1"/>
        <end position="119"/>
    </location>
</feature>